<dbReference type="InterPro" id="IPR016177">
    <property type="entry name" value="DNA-bd_dom_sf"/>
</dbReference>
<keyword evidence="2" id="KW-0805">Transcription regulation</keyword>
<reference evidence="7" key="1">
    <citation type="submission" date="2023-07" db="EMBL/GenBank/DDBJ databases">
        <authorList>
            <consortium name="AG Swart"/>
            <person name="Singh M."/>
            <person name="Singh A."/>
            <person name="Seah K."/>
            <person name="Emmerich C."/>
        </authorList>
    </citation>
    <scope>NUCLEOTIDE SEQUENCE</scope>
    <source>
        <strain evidence="7">DP1</strain>
    </source>
</reference>
<dbReference type="GO" id="GO:0005634">
    <property type="term" value="C:nucleus"/>
    <property type="evidence" value="ECO:0007669"/>
    <property type="project" value="UniProtKB-SubCell"/>
</dbReference>
<evidence type="ECO:0000256" key="5">
    <source>
        <dbReference type="ARBA" id="ARBA00023242"/>
    </source>
</evidence>
<evidence type="ECO:0000256" key="1">
    <source>
        <dbReference type="ARBA" id="ARBA00004123"/>
    </source>
</evidence>
<dbReference type="AlphaFoldDB" id="A0AAD1UBY6"/>
<sequence length="225" mass="25887">MNMEFQILNFQSYQLALELYAPQLIIMDTCVVMPMGVDQSNYCECSLDLSSYCLCQLEGLSSYCGCSRRKPLEKVEPSQSLMITKPETTIQDKFIRKRTAYLRAKLKRLYRYLDQIADDAKVLVYGKQKVNPKSRKASSRRSRYIGVFKNGAKWQALINIHAKKTYIETYLTEEPASRAFDLMSLILNSEKAVTNYDYSKTDILELIASHSCMECPEAIVNKFCL</sequence>
<dbReference type="Gene3D" id="3.30.730.10">
    <property type="entry name" value="AP2/ERF domain"/>
    <property type="match status" value="1"/>
</dbReference>
<dbReference type="InterPro" id="IPR036955">
    <property type="entry name" value="AP2/ERF_dom_sf"/>
</dbReference>
<dbReference type="PROSITE" id="PS51032">
    <property type="entry name" value="AP2_ERF"/>
    <property type="match status" value="1"/>
</dbReference>
<comment type="caution">
    <text evidence="7">The sequence shown here is derived from an EMBL/GenBank/DDBJ whole genome shotgun (WGS) entry which is preliminary data.</text>
</comment>
<protein>
    <recommendedName>
        <fullName evidence="6">AP2/ERF domain-containing protein</fullName>
    </recommendedName>
</protein>
<accession>A0AAD1UBY6</accession>
<feature type="domain" description="AP2/ERF" evidence="6">
    <location>
        <begin position="133"/>
        <end position="197"/>
    </location>
</feature>
<evidence type="ECO:0000256" key="2">
    <source>
        <dbReference type="ARBA" id="ARBA00023015"/>
    </source>
</evidence>
<keyword evidence="5" id="KW-0539">Nucleus</keyword>
<gene>
    <name evidence="7" type="ORF">ECRASSUSDP1_LOCUS5339</name>
</gene>
<proteinExistence type="predicted"/>
<keyword evidence="4" id="KW-0804">Transcription</keyword>
<evidence type="ECO:0000259" key="6">
    <source>
        <dbReference type="PROSITE" id="PS51032"/>
    </source>
</evidence>
<dbReference type="EMBL" id="CAMPGE010005151">
    <property type="protein sequence ID" value="CAI2363999.1"/>
    <property type="molecule type" value="Genomic_DNA"/>
</dbReference>
<comment type="subcellular location">
    <subcellularLocation>
        <location evidence="1">Nucleus</location>
    </subcellularLocation>
</comment>
<dbReference type="GO" id="GO:0003700">
    <property type="term" value="F:DNA-binding transcription factor activity"/>
    <property type="evidence" value="ECO:0007669"/>
    <property type="project" value="InterPro"/>
</dbReference>
<evidence type="ECO:0000256" key="3">
    <source>
        <dbReference type="ARBA" id="ARBA00023125"/>
    </source>
</evidence>
<dbReference type="GO" id="GO:0003677">
    <property type="term" value="F:DNA binding"/>
    <property type="evidence" value="ECO:0007669"/>
    <property type="project" value="UniProtKB-KW"/>
</dbReference>
<dbReference type="SUPFAM" id="SSF54171">
    <property type="entry name" value="DNA-binding domain"/>
    <property type="match status" value="1"/>
</dbReference>
<dbReference type="Proteomes" id="UP001295684">
    <property type="component" value="Unassembled WGS sequence"/>
</dbReference>
<keyword evidence="3" id="KW-0238">DNA-binding</keyword>
<organism evidence="7 8">
    <name type="scientific">Euplotes crassus</name>
    <dbReference type="NCBI Taxonomy" id="5936"/>
    <lineage>
        <taxon>Eukaryota</taxon>
        <taxon>Sar</taxon>
        <taxon>Alveolata</taxon>
        <taxon>Ciliophora</taxon>
        <taxon>Intramacronucleata</taxon>
        <taxon>Spirotrichea</taxon>
        <taxon>Hypotrichia</taxon>
        <taxon>Euplotida</taxon>
        <taxon>Euplotidae</taxon>
        <taxon>Moneuplotes</taxon>
    </lineage>
</organism>
<dbReference type="InterPro" id="IPR001471">
    <property type="entry name" value="AP2/ERF_dom"/>
</dbReference>
<evidence type="ECO:0000313" key="8">
    <source>
        <dbReference type="Proteomes" id="UP001295684"/>
    </source>
</evidence>
<name>A0AAD1UBY6_EUPCR</name>
<evidence type="ECO:0000313" key="7">
    <source>
        <dbReference type="EMBL" id="CAI2363999.1"/>
    </source>
</evidence>
<evidence type="ECO:0000256" key="4">
    <source>
        <dbReference type="ARBA" id="ARBA00023163"/>
    </source>
</evidence>
<keyword evidence="8" id="KW-1185">Reference proteome</keyword>